<accession>A0ABD5QC93</accession>
<dbReference type="PANTHER" id="PTHR47478:SF1">
    <property type="entry name" value="PYRIMIDINE 5'-NUCLEOTIDASE YJJG"/>
    <property type="match status" value="1"/>
</dbReference>
<name>A0ABD5QC93_9EURY</name>
<evidence type="ECO:0000256" key="1">
    <source>
        <dbReference type="ARBA" id="ARBA00007958"/>
    </source>
</evidence>
<dbReference type="PANTHER" id="PTHR47478">
    <property type="match status" value="1"/>
</dbReference>
<dbReference type="InterPro" id="IPR052550">
    <property type="entry name" value="Pyrimidine_5'-ntase_YjjG"/>
</dbReference>
<keyword evidence="3" id="KW-1185">Reference proteome</keyword>
<dbReference type="SUPFAM" id="SSF56784">
    <property type="entry name" value="HAD-like"/>
    <property type="match status" value="1"/>
</dbReference>
<dbReference type="SFLD" id="SFLDG01129">
    <property type="entry name" value="C1.5:_HAD__Beta-PGM__Phosphata"/>
    <property type="match status" value="1"/>
</dbReference>
<dbReference type="InterPro" id="IPR006439">
    <property type="entry name" value="HAD-SF_hydro_IA"/>
</dbReference>
<dbReference type="InterPro" id="IPR036412">
    <property type="entry name" value="HAD-like_sf"/>
</dbReference>
<comment type="similarity">
    <text evidence="1">Belongs to the HAD-like hydrolase superfamily.</text>
</comment>
<comment type="caution">
    <text evidence="2">The sequence shown here is derived from an EMBL/GenBank/DDBJ whole genome shotgun (WGS) entry which is preliminary data.</text>
</comment>
<dbReference type="AlphaFoldDB" id="A0ABD5QC93"/>
<dbReference type="Gene3D" id="1.10.150.240">
    <property type="entry name" value="Putative phosphatase, domain 2"/>
    <property type="match status" value="1"/>
</dbReference>
<keyword evidence="2" id="KW-0378">Hydrolase</keyword>
<evidence type="ECO:0000313" key="3">
    <source>
        <dbReference type="Proteomes" id="UP001595925"/>
    </source>
</evidence>
<dbReference type="EC" id="3.1.3.-" evidence="2"/>
<evidence type="ECO:0000313" key="2">
    <source>
        <dbReference type="EMBL" id="MFC4987406.1"/>
    </source>
</evidence>
<reference evidence="2 3" key="1">
    <citation type="journal article" date="2019" name="Int. J. Syst. Evol. Microbiol.">
        <title>The Global Catalogue of Microorganisms (GCM) 10K type strain sequencing project: providing services to taxonomists for standard genome sequencing and annotation.</title>
        <authorList>
            <consortium name="The Broad Institute Genomics Platform"/>
            <consortium name="The Broad Institute Genome Sequencing Center for Infectious Disease"/>
            <person name="Wu L."/>
            <person name="Ma J."/>
        </authorList>
    </citation>
    <scope>NUCLEOTIDE SEQUENCE [LARGE SCALE GENOMIC DNA]</scope>
    <source>
        <strain evidence="2 3">CGMCC 1.15824</strain>
    </source>
</reference>
<dbReference type="SFLD" id="SFLDS00003">
    <property type="entry name" value="Haloacid_Dehalogenase"/>
    <property type="match status" value="1"/>
</dbReference>
<dbReference type="InterPro" id="IPR041492">
    <property type="entry name" value="HAD_2"/>
</dbReference>
<gene>
    <name evidence="2" type="ORF">ACFPFO_06450</name>
</gene>
<proteinExistence type="inferred from homology"/>
<dbReference type="InterPro" id="IPR023214">
    <property type="entry name" value="HAD_sf"/>
</dbReference>
<dbReference type="RefSeq" id="WP_224829724.1">
    <property type="nucleotide sequence ID" value="NZ_JAIVEF010000025.1"/>
</dbReference>
<dbReference type="InterPro" id="IPR023198">
    <property type="entry name" value="PGP-like_dom2"/>
</dbReference>
<protein>
    <submittedName>
        <fullName evidence="2">HAD family hydrolase</fullName>
        <ecNumber evidence="2">3.1.3.-</ecNumber>
    </submittedName>
</protein>
<dbReference type="NCBIfam" id="TIGR01509">
    <property type="entry name" value="HAD-SF-IA-v3"/>
    <property type="match status" value="1"/>
</dbReference>
<organism evidence="2 3">
    <name type="scientific">Saliphagus infecundisoli</name>
    <dbReference type="NCBI Taxonomy" id="1849069"/>
    <lineage>
        <taxon>Archaea</taxon>
        <taxon>Methanobacteriati</taxon>
        <taxon>Methanobacteriota</taxon>
        <taxon>Stenosarchaea group</taxon>
        <taxon>Halobacteria</taxon>
        <taxon>Halobacteriales</taxon>
        <taxon>Natrialbaceae</taxon>
        <taxon>Saliphagus</taxon>
    </lineage>
</organism>
<dbReference type="Proteomes" id="UP001595925">
    <property type="component" value="Unassembled WGS sequence"/>
</dbReference>
<dbReference type="GO" id="GO:0016787">
    <property type="term" value="F:hydrolase activity"/>
    <property type="evidence" value="ECO:0007669"/>
    <property type="project" value="UniProtKB-KW"/>
</dbReference>
<dbReference type="Gene3D" id="3.40.50.1000">
    <property type="entry name" value="HAD superfamily/HAD-like"/>
    <property type="match status" value="1"/>
</dbReference>
<dbReference type="EMBL" id="JBHSJG010000024">
    <property type="protein sequence ID" value="MFC4987406.1"/>
    <property type="molecule type" value="Genomic_DNA"/>
</dbReference>
<sequence length="229" mass="24612">MTVPSSRSRYDTVIFDLDRTLVEHDQDGADLFADACATVGVEPFCEPELLELAGDIVRDESLTAREYEQRVFETVAAATGAEVNASELVQAYNEALDNQAVSLRSGAQTALDAVRNHSTAIVTNGPAETHVDKISATGLAASVDTIVYGTDVAQVKPAREPFELALDRLESNTDAVLKVGDSLHKDVKGGIELGIDTAWIPDERHREATGIEPTYTLSSLAELPEILSD</sequence>
<dbReference type="Pfam" id="PF13419">
    <property type="entry name" value="HAD_2"/>
    <property type="match status" value="1"/>
</dbReference>